<keyword evidence="3" id="KW-1185">Reference proteome</keyword>
<organism evidence="2 3">
    <name type="scientific">Photorhabdus aegyptia</name>
    <dbReference type="NCBI Taxonomy" id="2805098"/>
    <lineage>
        <taxon>Bacteria</taxon>
        <taxon>Pseudomonadati</taxon>
        <taxon>Pseudomonadota</taxon>
        <taxon>Gammaproteobacteria</taxon>
        <taxon>Enterobacterales</taxon>
        <taxon>Morganellaceae</taxon>
        <taxon>Photorhabdus</taxon>
    </lineage>
</organism>
<sequence length="61" mass="7115">MDDMAYLSPVVVFTLVWLRHDLESFKRRLKALEEKIARDGIELTDPQIAALERKVSDEGLW</sequence>
<keyword evidence="1" id="KW-0175">Coiled coil</keyword>
<evidence type="ECO:0000313" key="3">
    <source>
        <dbReference type="Proteomes" id="UP000023464"/>
    </source>
</evidence>
<evidence type="ECO:0000313" key="2">
    <source>
        <dbReference type="EMBL" id="EYU13911.1"/>
    </source>
</evidence>
<gene>
    <name evidence="2" type="ORF">BA1DRAFT_03596</name>
</gene>
<dbReference type="PATRIC" id="fig|1393736.3.peg.3668"/>
<dbReference type="EMBL" id="JFGV01000065">
    <property type="protein sequence ID" value="EYU13911.1"/>
    <property type="molecule type" value="Genomic_DNA"/>
</dbReference>
<accession>A0A022PDZ0</accession>
<comment type="caution">
    <text evidence="2">The sequence shown here is derived from an EMBL/GenBank/DDBJ whole genome shotgun (WGS) entry which is preliminary data.</text>
</comment>
<evidence type="ECO:0000256" key="1">
    <source>
        <dbReference type="SAM" id="Coils"/>
    </source>
</evidence>
<reference evidence="2 3" key="1">
    <citation type="submission" date="2014-03" db="EMBL/GenBank/DDBJ databases">
        <title>Draft Genome of Photorhabdus luminescens BA1, an Egyptian Isolate.</title>
        <authorList>
            <person name="Ghazal S."/>
            <person name="Hurst S.G.IV."/>
            <person name="Morris K."/>
            <person name="Thomas K."/>
            <person name="Tisa L.S."/>
        </authorList>
    </citation>
    <scope>NUCLEOTIDE SEQUENCE [LARGE SCALE GENOMIC DNA]</scope>
    <source>
        <strain evidence="2 3">BA1</strain>
    </source>
</reference>
<proteinExistence type="predicted"/>
<dbReference type="AlphaFoldDB" id="A0A022PDZ0"/>
<dbReference type="Proteomes" id="UP000023464">
    <property type="component" value="Unassembled WGS sequence"/>
</dbReference>
<protein>
    <submittedName>
        <fullName evidence="2">Uncharacterized protein</fullName>
    </submittedName>
</protein>
<name>A0A022PDZ0_9GAMM</name>
<feature type="coiled-coil region" evidence="1">
    <location>
        <begin position="15"/>
        <end position="42"/>
    </location>
</feature>